<dbReference type="SUPFAM" id="SSF75217">
    <property type="entry name" value="alpha/beta knot"/>
    <property type="match status" value="1"/>
</dbReference>
<protein>
    <submittedName>
        <fullName evidence="5">TrmH family RNA methyltransferase</fullName>
    </submittedName>
</protein>
<comment type="similarity">
    <text evidence="1">Belongs to the class IV-like SAM-binding methyltransferase superfamily. RNA methyltransferase TrmH family.</text>
</comment>
<evidence type="ECO:0000259" key="4">
    <source>
        <dbReference type="SMART" id="SM00967"/>
    </source>
</evidence>
<dbReference type="PANTHER" id="PTHR43191:SF2">
    <property type="entry name" value="RRNA METHYLTRANSFERASE 3, MITOCHONDRIAL"/>
    <property type="match status" value="1"/>
</dbReference>
<dbReference type="InterPro" id="IPR001537">
    <property type="entry name" value="SpoU_MeTrfase"/>
</dbReference>
<dbReference type="Gene3D" id="3.40.1280.10">
    <property type="match status" value="1"/>
</dbReference>
<sequence>MPVITSTDNIQIKKAAALKQKKYREKEKLFLIEGIRLIEAALLSAQITECFFTAEAAANKRCATLINILRDRDCLLYEVSSNVFLKLADTDSPQGIVATAVKKDFLLDDLSKENKKSPIYIILDKLQDPGNAGTIIRTAEASGIDGIIAMQGTVDIYSSKVVRATMGAAFHLPIVQKINVNDLRRFITENNICLFSTVLSSDAHPCYSVNYNKPAAIILGNEGDGVSNELLALSHEHIYIPMYGKSESLNASSAAAMIMYEIMRQRQFN</sequence>
<dbReference type="PANTHER" id="PTHR43191">
    <property type="entry name" value="RRNA METHYLTRANSFERASE 3"/>
    <property type="match status" value="1"/>
</dbReference>
<organism evidence="5 6">
    <name type="scientific">Pectinatus haikarae</name>
    <dbReference type="NCBI Taxonomy" id="349096"/>
    <lineage>
        <taxon>Bacteria</taxon>
        <taxon>Bacillati</taxon>
        <taxon>Bacillota</taxon>
        <taxon>Negativicutes</taxon>
        <taxon>Selenomonadales</taxon>
        <taxon>Selenomonadaceae</taxon>
        <taxon>Pectinatus</taxon>
    </lineage>
</organism>
<dbReference type="InterPro" id="IPR029026">
    <property type="entry name" value="tRNA_m1G_MTases_N"/>
</dbReference>
<dbReference type="Pfam" id="PF00588">
    <property type="entry name" value="SpoU_methylase"/>
    <property type="match status" value="1"/>
</dbReference>
<name>A0ABT9Y4D6_9FIRM</name>
<dbReference type="EMBL" id="JAUSUE010000002">
    <property type="protein sequence ID" value="MDQ0202682.1"/>
    <property type="molecule type" value="Genomic_DNA"/>
</dbReference>
<comment type="caution">
    <text evidence="5">The sequence shown here is derived from an EMBL/GenBank/DDBJ whole genome shotgun (WGS) entry which is preliminary data.</text>
</comment>
<dbReference type="InterPro" id="IPR053888">
    <property type="entry name" value="MRM3-like_sub_bind"/>
</dbReference>
<dbReference type="InterPro" id="IPR029028">
    <property type="entry name" value="Alpha/beta_knot_MTases"/>
</dbReference>
<dbReference type="SMART" id="SM00967">
    <property type="entry name" value="SpoU_sub_bind"/>
    <property type="match status" value="1"/>
</dbReference>
<gene>
    <name evidence="5" type="ORF">J2S01_000375</name>
</gene>
<evidence type="ECO:0000256" key="2">
    <source>
        <dbReference type="ARBA" id="ARBA00022603"/>
    </source>
</evidence>
<evidence type="ECO:0000256" key="3">
    <source>
        <dbReference type="ARBA" id="ARBA00022679"/>
    </source>
</evidence>
<dbReference type="Proteomes" id="UP001239167">
    <property type="component" value="Unassembled WGS sequence"/>
</dbReference>
<keyword evidence="2 5" id="KW-0489">Methyltransferase</keyword>
<dbReference type="CDD" id="cd18095">
    <property type="entry name" value="SpoU-like_rRNA-MTase"/>
    <property type="match status" value="1"/>
</dbReference>
<dbReference type="Gene3D" id="3.30.1330.30">
    <property type="match status" value="1"/>
</dbReference>
<dbReference type="InterPro" id="IPR013123">
    <property type="entry name" value="SpoU_subst-bd"/>
</dbReference>
<dbReference type="GO" id="GO:0032259">
    <property type="term" value="P:methylation"/>
    <property type="evidence" value="ECO:0007669"/>
    <property type="project" value="UniProtKB-KW"/>
</dbReference>
<dbReference type="InterPro" id="IPR029064">
    <property type="entry name" value="Ribosomal_eL30-like_sf"/>
</dbReference>
<keyword evidence="6" id="KW-1185">Reference proteome</keyword>
<dbReference type="SUPFAM" id="SSF55315">
    <property type="entry name" value="L30e-like"/>
    <property type="match status" value="1"/>
</dbReference>
<reference evidence="5 6" key="1">
    <citation type="submission" date="2023-07" db="EMBL/GenBank/DDBJ databases">
        <title>Genomic Encyclopedia of Type Strains, Phase IV (KMG-IV): sequencing the most valuable type-strain genomes for metagenomic binning, comparative biology and taxonomic classification.</title>
        <authorList>
            <person name="Goeker M."/>
        </authorList>
    </citation>
    <scope>NUCLEOTIDE SEQUENCE [LARGE SCALE GENOMIC DNA]</scope>
    <source>
        <strain evidence="5 6">DSM 16980</strain>
    </source>
</reference>
<dbReference type="InterPro" id="IPR051259">
    <property type="entry name" value="rRNA_Methyltransferase"/>
</dbReference>
<dbReference type="GO" id="GO:0008168">
    <property type="term" value="F:methyltransferase activity"/>
    <property type="evidence" value="ECO:0007669"/>
    <property type="project" value="UniProtKB-KW"/>
</dbReference>
<evidence type="ECO:0000256" key="1">
    <source>
        <dbReference type="ARBA" id="ARBA00007228"/>
    </source>
</evidence>
<dbReference type="Pfam" id="PF22435">
    <property type="entry name" value="MRM3-like_sub_bind"/>
    <property type="match status" value="1"/>
</dbReference>
<evidence type="ECO:0000313" key="5">
    <source>
        <dbReference type="EMBL" id="MDQ0202682.1"/>
    </source>
</evidence>
<accession>A0ABT9Y4D6</accession>
<keyword evidence="3" id="KW-0808">Transferase</keyword>
<dbReference type="RefSeq" id="WP_196605303.1">
    <property type="nucleotide sequence ID" value="NZ_CP116940.1"/>
</dbReference>
<proteinExistence type="inferred from homology"/>
<evidence type="ECO:0000313" key="6">
    <source>
        <dbReference type="Proteomes" id="UP001239167"/>
    </source>
</evidence>
<feature type="domain" description="RNA 2-O ribose methyltransferase substrate binding" evidence="4">
    <location>
        <begin position="31"/>
        <end position="106"/>
    </location>
</feature>